<protein>
    <submittedName>
        <fullName evidence="2">Efflux transporter, RND family, MFP subunit</fullName>
    </submittedName>
</protein>
<reference evidence="2" key="2">
    <citation type="journal article" date="2011" name="Microb. Ecol.">
        <title>Taxonomic and Functional Metagenomic Profiling of the Microbial Community in the Anoxic Sediment of a Sub-saline Shallow Lake (Laguna de Carrizo, Central Spain).</title>
        <authorList>
            <person name="Ferrer M."/>
            <person name="Guazzaroni M.E."/>
            <person name="Richter M."/>
            <person name="Garcia-Salamanca A."/>
            <person name="Yarza P."/>
            <person name="Suarez-Suarez A."/>
            <person name="Solano J."/>
            <person name="Alcaide M."/>
            <person name="van Dillewijn P."/>
            <person name="Molina-Henares M.A."/>
            <person name="Lopez-Cortes N."/>
            <person name="Al-Ramahi Y."/>
            <person name="Guerrero C."/>
            <person name="Acosta A."/>
            <person name="de Eugenio L.I."/>
            <person name="Martinez V."/>
            <person name="Marques S."/>
            <person name="Rojo F."/>
            <person name="Santero E."/>
            <person name="Genilloud O."/>
            <person name="Perez-Perez J."/>
            <person name="Rossello-Mora R."/>
            <person name="Ramos J.L."/>
        </authorList>
    </citation>
    <scope>NUCLEOTIDE SEQUENCE</scope>
</reference>
<reference evidence="2" key="1">
    <citation type="submission" date="2010-07" db="EMBL/GenBank/DDBJ databases">
        <authorList>
            <consortium name="CONSOLIDER consortium CSD2007-00005"/>
            <person name="Guazzaroni M.-E."/>
            <person name="Richter M."/>
            <person name="Garcia-Salamanca A."/>
            <person name="Yarza P."/>
            <person name="Ferrer M."/>
        </authorList>
    </citation>
    <scope>NUCLEOTIDE SEQUENCE</scope>
</reference>
<proteinExistence type="predicted"/>
<dbReference type="SUPFAM" id="SSF111369">
    <property type="entry name" value="HlyD-like secretion proteins"/>
    <property type="match status" value="1"/>
</dbReference>
<dbReference type="EMBL" id="ADZX01000711">
    <property type="protein sequence ID" value="EFK95636.1"/>
    <property type="molecule type" value="Genomic_DNA"/>
</dbReference>
<dbReference type="PANTHER" id="PTHR30469">
    <property type="entry name" value="MULTIDRUG RESISTANCE PROTEIN MDTA"/>
    <property type="match status" value="1"/>
</dbReference>
<gene>
    <name evidence="2" type="ORF">LDC_2350</name>
</gene>
<dbReference type="GO" id="GO:0015562">
    <property type="term" value="F:efflux transmembrane transporter activity"/>
    <property type="evidence" value="ECO:0007669"/>
    <property type="project" value="TreeGrafter"/>
</dbReference>
<feature type="non-terminal residue" evidence="2">
    <location>
        <position position="1"/>
    </location>
</feature>
<comment type="caution">
    <text evidence="2">The sequence shown here is derived from an EMBL/GenBank/DDBJ whole genome shotgun (WGS) entry which is preliminary data.</text>
</comment>
<dbReference type="InterPro" id="IPR058792">
    <property type="entry name" value="Beta-barrel_RND_2"/>
</dbReference>
<dbReference type="PANTHER" id="PTHR30469:SF11">
    <property type="entry name" value="BLL4320 PROTEIN"/>
    <property type="match status" value="1"/>
</dbReference>
<dbReference type="GO" id="GO:1990281">
    <property type="term" value="C:efflux pump complex"/>
    <property type="evidence" value="ECO:0007669"/>
    <property type="project" value="TreeGrafter"/>
</dbReference>
<dbReference type="AlphaFoldDB" id="D9PLC7"/>
<feature type="domain" description="CusB-like beta-barrel" evidence="1">
    <location>
        <begin position="1"/>
        <end position="39"/>
    </location>
</feature>
<dbReference type="Gene3D" id="2.40.420.20">
    <property type="match status" value="1"/>
</dbReference>
<dbReference type="Gene3D" id="2.40.30.170">
    <property type="match status" value="1"/>
</dbReference>
<name>D9PLC7_9ZZZZ</name>
<organism evidence="2">
    <name type="scientific">sediment metagenome</name>
    <dbReference type="NCBI Taxonomy" id="749907"/>
    <lineage>
        <taxon>unclassified sequences</taxon>
        <taxon>metagenomes</taxon>
        <taxon>ecological metagenomes</taxon>
    </lineage>
</organism>
<accession>D9PLC7</accession>
<sequence length="142" mass="15620">RITAINPEIDSATRNIRIQATLDNPDERLRPGMFVNVAVVMPDPKPVIVIPETAVLYAPYSDSVFIVEEKKSETDDQPFLALRQQFVRLGEKQGDFAAVVSGLEAGQTVVSTGVFKLRNGQSVVVDNTHSPEFKTAPKPENK</sequence>
<evidence type="ECO:0000313" key="2">
    <source>
        <dbReference type="EMBL" id="EFK95636.1"/>
    </source>
</evidence>
<dbReference type="Pfam" id="PF25954">
    <property type="entry name" value="Beta-barrel_RND_2"/>
    <property type="match status" value="1"/>
</dbReference>
<evidence type="ECO:0000259" key="1">
    <source>
        <dbReference type="Pfam" id="PF25954"/>
    </source>
</evidence>